<evidence type="ECO:0000313" key="16">
    <source>
        <dbReference type="Proteomes" id="UP000831607"/>
    </source>
</evidence>
<organism evidence="15 16">
    <name type="scientific">Orrella daihaiensis</name>
    <dbReference type="NCBI Taxonomy" id="2782176"/>
    <lineage>
        <taxon>Bacteria</taxon>
        <taxon>Pseudomonadati</taxon>
        <taxon>Pseudomonadota</taxon>
        <taxon>Betaproteobacteria</taxon>
        <taxon>Burkholderiales</taxon>
        <taxon>Alcaligenaceae</taxon>
        <taxon>Orrella</taxon>
    </lineage>
</organism>
<dbReference type="Proteomes" id="UP000831607">
    <property type="component" value="Chromosome"/>
</dbReference>
<dbReference type="RefSeq" id="WP_243477365.1">
    <property type="nucleotide sequence ID" value="NZ_CP063982.1"/>
</dbReference>
<proteinExistence type="inferred from homology"/>
<dbReference type="EMBL" id="CP063982">
    <property type="protein sequence ID" value="UOD49246.1"/>
    <property type="molecule type" value="Genomic_DNA"/>
</dbReference>
<evidence type="ECO:0000256" key="9">
    <source>
        <dbReference type="ARBA" id="ARBA00022777"/>
    </source>
</evidence>
<dbReference type="EC" id="2.7.1.130" evidence="3 13"/>
<evidence type="ECO:0000256" key="13">
    <source>
        <dbReference type="HAMAP-Rule" id="MF_00409"/>
    </source>
</evidence>
<comment type="similarity">
    <text evidence="13">Belongs to the LpxK family.</text>
</comment>
<dbReference type="InterPro" id="IPR027417">
    <property type="entry name" value="P-loop_NTPase"/>
</dbReference>
<evidence type="ECO:0000256" key="3">
    <source>
        <dbReference type="ARBA" id="ARBA00012071"/>
    </source>
</evidence>
<comment type="pathway">
    <text evidence="2 13">Glycolipid biosynthesis; lipid IV(A) biosynthesis; lipid IV(A) from (3R)-3-hydroxytetradecanoyl-[acyl-carrier-protein] and UDP-N-acetyl-alpha-D-glucosamine: step 6/6.</text>
</comment>
<dbReference type="SUPFAM" id="SSF52540">
    <property type="entry name" value="P-loop containing nucleoside triphosphate hydrolases"/>
    <property type="match status" value="1"/>
</dbReference>
<keyword evidence="7 13" id="KW-0808">Transferase</keyword>
<protein>
    <recommendedName>
        <fullName evidence="4 13">Tetraacyldisaccharide 4'-kinase</fullName>
        <ecNumber evidence="3 13">2.7.1.130</ecNumber>
    </recommendedName>
    <alternativeName>
        <fullName evidence="12 13">Lipid A 4'-kinase</fullName>
    </alternativeName>
</protein>
<keyword evidence="6 13" id="KW-0441">Lipid A biosynthesis</keyword>
<keyword evidence="14" id="KW-1133">Transmembrane helix</keyword>
<dbReference type="NCBIfam" id="TIGR00682">
    <property type="entry name" value="lpxK"/>
    <property type="match status" value="1"/>
</dbReference>
<dbReference type="InterPro" id="IPR003758">
    <property type="entry name" value="LpxK"/>
</dbReference>
<evidence type="ECO:0000256" key="1">
    <source>
        <dbReference type="ARBA" id="ARBA00002274"/>
    </source>
</evidence>
<evidence type="ECO:0000256" key="5">
    <source>
        <dbReference type="ARBA" id="ARBA00022516"/>
    </source>
</evidence>
<keyword evidence="5 13" id="KW-0444">Lipid biosynthesis</keyword>
<dbReference type="HAMAP" id="MF_00409">
    <property type="entry name" value="LpxK"/>
    <property type="match status" value="1"/>
</dbReference>
<evidence type="ECO:0000256" key="7">
    <source>
        <dbReference type="ARBA" id="ARBA00022679"/>
    </source>
</evidence>
<comment type="function">
    <text evidence="1 13">Transfers the gamma-phosphate of ATP to the 4'-position of a tetraacyldisaccharide 1-phosphate intermediate (termed DS-1-P) to form tetraacyldisaccharide 1,4'-bis-phosphate (lipid IVA).</text>
</comment>
<gene>
    <name evidence="13" type="primary">lpxK</name>
    <name evidence="15" type="ORF">DHf2319_06965</name>
</gene>
<keyword evidence="16" id="KW-1185">Reference proteome</keyword>
<keyword evidence="14" id="KW-0812">Transmembrane</keyword>
<evidence type="ECO:0000256" key="8">
    <source>
        <dbReference type="ARBA" id="ARBA00022741"/>
    </source>
</evidence>
<evidence type="ECO:0000256" key="4">
    <source>
        <dbReference type="ARBA" id="ARBA00016436"/>
    </source>
</evidence>
<name>A0ABY4AG46_9BURK</name>
<evidence type="ECO:0000256" key="12">
    <source>
        <dbReference type="ARBA" id="ARBA00029757"/>
    </source>
</evidence>
<keyword evidence="8 13" id="KW-0547">Nucleotide-binding</keyword>
<keyword evidence="9 13" id="KW-0418">Kinase</keyword>
<dbReference type="PANTHER" id="PTHR42724">
    <property type="entry name" value="TETRAACYLDISACCHARIDE 4'-KINASE"/>
    <property type="match status" value="1"/>
</dbReference>
<evidence type="ECO:0000256" key="14">
    <source>
        <dbReference type="SAM" id="Phobius"/>
    </source>
</evidence>
<evidence type="ECO:0000256" key="2">
    <source>
        <dbReference type="ARBA" id="ARBA00004870"/>
    </source>
</evidence>
<keyword evidence="10 13" id="KW-0067">ATP-binding</keyword>
<evidence type="ECO:0000313" key="15">
    <source>
        <dbReference type="EMBL" id="UOD49246.1"/>
    </source>
</evidence>
<comment type="catalytic activity">
    <reaction evidence="13">
        <text>a lipid A disaccharide + ATP = a lipid IVA + ADP + H(+)</text>
        <dbReference type="Rhea" id="RHEA:67840"/>
        <dbReference type="ChEBI" id="CHEBI:15378"/>
        <dbReference type="ChEBI" id="CHEBI:30616"/>
        <dbReference type="ChEBI" id="CHEBI:176343"/>
        <dbReference type="ChEBI" id="CHEBI:176425"/>
        <dbReference type="ChEBI" id="CHEBI:456216"/>
        <dbReference type="EC" id="2.7.1.130"/>
    </reaction>
</comment>
<feature type="transmembrane region" description="Helical" evidence="14">
    <location>
        <begin position="20"/>
        <end position="35"/>
    </location>
</feature>
<dbReference type="GO" id="GO:0009029">
    <property type="term" value="F:lipid-A 4'-kinase activity"/>
    <property type="evidence" value="ECO:0007669"/>
    <property type="project" value="UniProtKB-EC"/>
</dbReference>
<dbReference type="Pfam" id="PF02606">
    <property type="entry name" value="LpxK"/>
    <property type="match status" value="1"/>
</dbReference>
<reference evidence="15 16" key="1">
    <citation type="submission" date="2020-11" db="EMBL/GenBank/DDBJ databases">
        <title>Algicoccus daihaiensis sp.nov., isolated from Daihai Lake in Inner Mongolia.</title>
        <authorList>
            <person name="Kai J."/>
        </authorList>
    </citation>
    <scope>NUCLEOTIDE SEQUENCE [LARGE SCALE GENOMIC DNA]</scope>
    <source>
        <strain evidence="16">f23</strain>
    </source>
</reference>
<evidence type="ECO:0000256" key="10">
    <source>
        <dbReference type="ARBA" id="ARBA00022840"/>
    </source>
</evidence>
<evidence type="ECO:0000256" key="6">
    <source>
        <dbReference type="ARBA" id="ARBA00022556"/>
    </source>
</evidence>
<evidence type="ECO:0000256" key="11">
    <source>
        <dbReference type="ARBA" id="ARBA00023098"/>
    </source>
</evidence>
<sequence>MSLVANLQSWIRRQWQKRGLWAWLTIPIAILYGLISKHRRRINQSSPQKTYRAPVPVLVIGNIYTGGTGKTPIACELGRILQAQGWHPGLVSRGYGRTNDTTVATGQGDRLDWRDFGDEPALIAAKTGMPVSVHSKRELAVKALMSNFPQTDIIISDDGLQHYRLARDFEIIIQDERGVGNGILLPAGPLREPPARLDEVDLVLTRSARDLTGLGPCFDLQIESFWQPSTGVQLGCEAFAEFARTNPPVAALAGIGVPQRFFDSLAEIGLTVDHFFALGDHAQIDFDWLEGLAAATILMTEKDAVKLPHPLTDTRLWVAQTSVQWRADAQAVLINTLAAAGIQRSES</sequence>
<keyword evidence="14" id="KW-0472">Membrane</keyword>
<accession>A0ABY4AG46</accession>
<keyword evidence="11 13" id="KW-0443">Lipid metabolism</keyword>
<dbReference type="PANTHER" id="PTHR42724:SF1">
    <property type="entry name" value="TETRAACYLDISACCHARIDE 4'-KINASE, MITOCHONDRIAL-RELATED"/>
    <property type="match status" value="1"/>
</dbReference>
<feature type="binding site" evidence="13">
    <location>
        <begin position="64"/>
        <end position="71"/>
    </location>
    <ligand>
        <name>ATP</name>
        <dbReference type="ChEBI" id="CHEBI:30616"/>
    </ligand>
</feature>